<keyword evidence="10" id="KW-1185">Reference proteome</keyword>
<dbReference type="PANTHER" id="PTHR24298:SF743">
    <property type="entry name" value="CYTOCHROME P450 93A2-LIKE"/>
    <property type="match status" value="1"/>
</dbReference>
<keyword evidence="7" id="KW-0408">Iron</keyword>
<dbReference type="Pfam" id="PF00067">
    <property type="entry name" value="p450"/>
    <property type="match status" value="1"/>
</dbReference>
<dbReference type="PRINTS" id="PR00463">
    <property type="entry name" value="EP450I"/>
</dbReference>
<feature type="transmembrane region" description="Helical" evidence="8">
    <location>
        <begin position="6"/>
        <end position="24"/>
    </location>
</feature>
<dbReference type="GO" id="GO:0016020">
    <property type="term" value="C:membrane"/>
    <property type="evidence" value="ECO:0007669"/>
    <property type="project" value="UniProtKB-SubCell"/>
</dbReference>
<dbReference type="Proteomes" id="UP000027138">
    <property type="component" value="Unassembled WGS sequence"/>
</dbReference>
<name>A0A067KML7_JATCU</name>
<dbReference type="InterPro" id="IPR002401">
    <property type="entry name" value="Cyt_P450_E_grp-I"/>
</dbReference>
<comment type="cofactor">
    <cofactor evidence="1 7">
        <name>heme</name>
        <dbReference type="ChEBI" id="CHEBI:30413"/>
    </cofactor>
</comment>
<dbReference type="PANTHER" id="PTHR24298">
    <property type="entry name" value="FLAVONOID 3'-MONOOXYGENASE-RELATED"/>
    <property type="match status" value="1"/>
</dbReference>
<reference evidence="9 10" key="1">
    <citation type="journal article" date="2014" name="PLoS ONE">
        <title>Global Analysis of Gene Expression Profiles in Physic Nut (Jatropha curcas L.) Seedlings Exposed to Salt Stress.</title>
        <authorList>
            <person name="Zhang L."/>
            <person name="Zhang C."/>
            <person name="Wu P."/>
            <person name="Chen Y."/>
            <person name="Li M."/>
            <person name="Jiang H."/>
            <person name="Wu G."/>
        </authorList>
    </citation>
    <scope>NUCLEOTIDE SEQUENCE [LARGE SCALE GENOMIC DNA]</scope>
    <source>
        <strain evidence="10">cv. GZQX0401</strain>
        <tissue evidence="9">Young leaves</tissue>
    </source>
</reference>
<protein>
    <submittedName>
        <fullName evidence="9">Uncharacterized protein</fullName>
    </submittedName>
</protein>
<proteinExistence type="predicted"/>
<dbReference type="Gene3D" id="1.10.630.10">
    <property type="entry name" value="Cytochrome P450"/>
    <property type="match status" value="1"/>
</dbReference>
<evidence type="ECO:0000313" key="10">
    <source>
        <dbReference type="Proteomes" id="UP000027138"/>
    </source>
</evidence>
<feature type="binding site" description="axial binding residue" evidence="7">
    <location>
        <position position="455"/>
    </location>
    <ligand>
        <name>heme</name>
        <dbReference type="ChEBI" id="CHEBI:30413"/>
    </ligand>
    <ligandPart>
        <name>Fe</name>
        <dbReference type="ChEBI" id="CHEBI:18248"/>
    </ligandPart>
</feature>
<dbReference type="EMBL" id="KK914408">
    <property type="protein sequence ID" value="KDP37367.1"/>
    <property type="molecule type" value="Genomic_DNA"/>
</dbReference>
<keyword evidence="5 8" id="KW-1133">Transmembrane helix</keyword>
<evidence type="ECO:0000256" key="4">
    <source>
        <dbReference type="ARBA" id="ARBA00022723"/>
    </source>
</evidence>
<dbReference type="SUPFAM" id="SSF48264">
    <property type="entry name" value="Cytochrome P450"/>
    <property type="match status" value="1"/>
</dbReference>
<sequence length="513" mass="58876">MSIYYYAFLFLFPLLSTFLLCFLIKKHTNRNDKVRPPPSPPALPILGHLHLLGTAFPNSFQTLARRYGPLMQLRIGFSTFVVASSAAIAKEIFKTHDLTFSSRFEMGPTDYNIYKRTGFITGPYGAYWKFMRKLCITELFAGAQFDRFKDIREQETINLLKSINESAIEGNPCDLNVELENFTNNIICKMTMGKKFKNINGDGEAKKMRKLVTEIMDSGAKLSGNEVFGVLKKIDIFGHGRKLKEALWEYDKVIEEIMKEYEEHLGNIGEDEEKDVMDILLMTYRDINAEVKLTRCQIKHFILELFMASIDTESAAIQWAMAELINHPKVFKKLRDEMESTESANKRLVNESDVPNLPYLQAIVKESLRLHTPSPIIFRESTKACKINGYDIESKTKLLINAYAIMRDPETWHDPDKYKPERFLVKSTGEFDQFEMEMKRHNFSYLPYGGGRRMCPGSAYAYTLLYATIGALVQCFDWKVKDGEKIDINVSTGYSGAMAPSLLCYPITHFNPF</sequence>
<keyword evidence="7" id="KW-0349">Heme</keyword>
<evidence type="ECO:0000256" key="5">
    <source>
        <dbReference type="ARBA" id="ARBA00022989"/>
    </source>
</evidence>
<dbReference type="GO" id="GO:0005506">
    <property type="term" value="F:iron ion binding"/>
    <property type="evidence" value="ECO:0007669"/>
    <property type="project" value="InterPro"/>
</dbReference>
<gene>
    <name evidence="9" type="ORF">JCGZ_06821</name>
</gene>
<dbReference type="GO" id="GO:0020037">
    <property type="term" value="F:heme binding"/>
    <property type="evidence" value="ECO:0007669"/>
    <property type="project" value="InterPro"/>
</dbReference>
<keyword evidence="3 8" id="KW-0812">Transmembrane</keyword>
<dbReference type="GO" id="GO:0016709">
    <property type="term" value="F:oxidoreductase activity, acting on paired donors, with incorporation or reduction of molecular oxygen, NAD(P)H as one donor, and incorporation of one atom of oxygen"/>
    <property type="evidence" value="ECO:0007669"/>
    <property type="project" value="TreeGrafter"/>
</dbReference>
<feature type="transmembrane region" description="Helical" evidence="8">
    <location>
        <begin position="75"/>
        <end position="93"/>
    </location>
</feature>
<evidence type="ECO:0000256" key="8">
    <source>
        <dbReference type="SAM" id="Phobius"/>
    </source>
</evidence>
<evidence type="ECO:0000256" key="3">
    <source>
        <dbReference type="ARBA" id="ARBA00022692"/>
    </source>
</evidence>
<dbReference type="InterPro" id="IPR036396">
    <property type="entry name" value="Cyt_P450_sf"/>
</dbReference>
<comment type="subcellular location">
    <subcellularLocation>
        <location evidence="2">Membrane</location>
        <topology evidence="2">Single-pass membrane protein</topology>
    </subcellularLocation>
</comment>
<dbReference type="InterPro" id="IPR001128">
    <property type="entry name" value="Cyt_P450"/>
</dbReference>
<dbReference type="OrthoDB" id="1103324at2759"/>
<organism evidence="9 10">
    <name type="scientific">Jatropha curcas</name>
    <name type="common">Barbados nut</name>
    <dbReference type="NCBI Taxonomy" id="180498"/>
    <lineage>
        <taxon>Eukaryota</taxon>
        <taxon>Viridiplantae</taxon>
        <taxon>Streptophyta</taxon>
        <taxon>Embryophyta</taxon>
        <taxon>Tracheophyta</taxon>
        <taxon>Spermatophyta</taxon>
        <taxon>Magnoliopsida</taxon>
        <taxon>eudicotyledons</taxon>
        <taxon>Gunneridae</taxon>
        <taxon>Pentapetalae</taxon>
        <taxon>rosids</taxon>
        <taxon>fabids</taxon>
        <taxon>Malpighiales</taxon>
        <taxon>Euphorbiaceae</taxon>
        <taxon>Crotonoideae</taxon>
        <taxon>Jatropheae</taxon>
        <taxon>Jatropha</taxon>
    </lineage>
</organism>
<evidence type="ECO:0000313" key="9">
    <source>
        <dbReference type="EMBL" id="KDP37367.1"/>
    </source>
</evidence>
<dbReference type="InterPro" id="IPR051103">
    <property type="entry name" value="Plant_metabolite_P450s"/>
</dbReference>
<keyword evidence="6 8" id="KW-0472">Membrane</keyword>
<evidence type="ECO:0000256" key="7">
    <source>
        <dbReference type="PIRSR" id="PIRSR602401-1"/>
    </source>
</evidence>
<evidence type="ECO:0000256" key="2">
    <source>
        <dbReference type="ARBA" id="ARBA00004167"/>
    </source>
</evidence>
<keyword evidence="4 7" id="KW-0479">Metal-binding</keyword>
<dbReference type="PRINTS" id="PR00385">
    <property type="entry name" value="P450"/>
</dbReference>
<accession>A0A067KML7</accession>
<evidence type="ECO:0000256" key="1">
    <source>
        <dbReference type="ARBA" id="ARBA00001971"/>
    </source>
</evidence>
<dbReference type="AlphaFoldDB" id="A0A067KML7"/>
<evidence type="ECO:0000256" key="6">
    <source>
        <dbReference type="ARBA" id="ARBA00023136"/>
    </source>
</evidence>